<name>A0ABW2TT22_9PSEU</name>
<protein>
    <submittedName>
        <fullName evidence="2">Helix-turn-helix domain-containing protein</fullName>
    </submittedName>
</protein>
<gene>
    <name evidence="2" type="ORF">ACFQV2_21140</name>
</gene>
<comment type="caution">
    <text evidence="2">The sequence shown here is derived from an EMBL/GenBank/DDBJ whole genome shotgun (WGS) entry which is preliminary data.</text>
</comment>
<dbReference type="SUPFAM" id="SSF47413">
    <property type="entry name" value="lambda repressor-like DNA-binding domains"/>
    <property type="match status" value="1"/>
</dbReference>
<accession>A0ABW2TT22</accession>
<dbReference type="CDD" id="cd00093">
    <property type="entry name" value="HTH_XRE"/>
    <property type="match status" value="1"/>
</dbReference>
<evidence type="ECO:0000313" key="2">
    <source>
        <dbReference type="EMBL" id="MFC7615633.1"/>
    </source>
</evidence>
<keyword evidence="3" id="KW-1185">Reference proteome</keyword>
<reference evidence="3" key="1">
    <citation type="journal article" date="2019" name="Int. J. Syst. Evol. Microbiol.">
        <title>The Global Catalogue of Microorganisms (GCM) 10K type strain sequencing project: providing services to taxonomists for standard genome sequencing and annotation.</title>
        <authorList>
            <consortium name="The Broad Institute Genomics Platform"/>
            <consortium name="The Broad Institute Genome Sequencing Center for Infectious Disease"/>
            <person name="Wu L."/>
            <person name="Ma J."/>
        </authorList>
    </citation>
    <scope>NUCLEOTIDE SEQUENCE [LARGE SCALE GENOMIC DNA]</scope>
    <source>
        <strain evidence="3">JCM 17695</strain>
    </source>
</reference>
<dbReference type="Pfam" id="PF01381">
    <property type="entry name" value="HTH_3"/>
    <property type="match status" value="1"/>
</dbReference>
<proteinExistence type="predicted"/>
<dbReference type="Gene3D" id="1.10.260.40">
    <property type="entry name" value="lambda repressor-like DNA-binding domains"/>
    <property type="match status" value="1"/>
</dbReference>
<dbReference type="EMBL" id="JBHTEY010000004">
    <property type="protein sequence ID" value="MFC7615633.1"/>
    <property type="molecule type" value="Genomic_DNA"/>
</dbReference>
<evidence type="ECO:0000313" key="3">
    <source>
        <dbReference type="Proteomes" id="UP001596512"/>
    </source>
</evidence>
<dbReference type="Proteomes" id="UP001596512">
    <property type="component" value="Unassembled WGS sequence"/>
</dbReference>
<dbReference type="PROSITE" id="PS50943">
    <property type="entry name" value="HTH_CROC1"/>
    <property type="match status" value="1"/>
</dbReference>
<evidence type="ECO:0000259" key="1">
    <source>
        <dbReference type="PROSITE" id="PS50943"/>
    </source>
</evidence>
<dbReference type="InterPro" id="IPR010982">
    <property type="entry name" value="Lambda_DNA-bd_dom_sf"/>
</dbReference>
<organism evidence="2 3">
    <name type="scientific">Actinokineospora soli</name>
    <dbReference type="NCBI Taxonomy" id="1048753"/>
    <lineage>
        <taxon>Bacteria</taxon>
        <taxon>Bacillati</taxon>
        <taxon>Actinomycetota</taxon>
        <taxon>Actinomycetes</taxon>
        <taxon>Pseudonocardiales</taxon>
        <taxon>Pseudonocardiaceae</taxon>
        <taxon>Actinokineospora</taxon>
    </lineage>
</organism>
<dbReference type="InterPro" id="IPR001387">
    <property type="entry name" value="Cro/C1-type_HTH"/>
</dbReference>
<feature type="domain" description="HTH cro/C1-type" evidence="1">
    <location>
        <begin position="31"/>
        <end position="74"/>
    </location>
</feature>
<sequence length="336" mass="36499">MTDTGGPTLAAKLNTLFASIRPDAERQYTNKEVAAAVGCTPVMIGYLRSGQRNNPSINLLRSLEAFFGVPHGYLYLDDPGLTRRVDDQLAMLDRMMATGVMRIAQRASMVSAEGLAAVTKMLDAVIELERAAGSAMADRPVSLRHARRRVTEALDALDDAMGVADAPFDITDFCGRIAELRGRPIELLPMGPLLGGRPVPMTGLLVALPTADYLFYDDSTSPSFRENAIMHELGHLVLGHSAGGSPAADSDADLLSTLLPDLDPTMVRRMLSTALGRRGYTDRQEVEAEMFASMLWRRRGVDGHALIRPTVRLAPEDARVVDRLAQVLGATDKEDR</sequence>